<dbReference type="PIRSF" id="PIRSF000862">
    <property type="entry name" value="Steryl_ester_lip"/>
    <property type="match status" value="1"/>
</dbReference>
<dbReference type="FunCoup" id="B4LK43">
    <property type="interactions" value="104"/>
</dbReference>
<evidence type="ECO:0000313" key="10">
    <source>
        <dbReference type="EMBL" id="EDW60632.1"/>
    </source>
</evidence>
<name>B4LK43_DROVI</name>
<dbReference type="KEGG" id="dvi:6627194"/>
<dbReference type="PhylomeDB" id="B4LK43"/>
<evidence type="ECO:0000256" key="2">
    <source>
        <dbReference type="ARBA" id="ARBA00022729"/>
    </source>
</evidence>
<dbReference type="ESTHER" id="drovi-b4lk43">
    <property type="family name" value="Acidic_Lipase"/>
</dbReference>
<dbReference type="GO" id="GO:0016042">
    <property type="term" value="P:lipid catabolic process"/>
    <property type="evidence" value="ECO:0007669"/>
    <property type="project" value="UniProtKB-KW"/>
</dbReference>
<sequence length="388" mass="43706">MRVCLVYMILGYGLQFAFSLDAICRIVQRNRAECEVHRVQTVDGYQLTVQRIPPPRNQSCPTLQPFVLMHGLIGSAGDFVAAGRASALAFQLHARCFDVWLPNARGTTESRRHRTLSARQPAFWDFSWHEIGVYDLPAIVEHVLAVTGQRQLHYVGHSQGTTVLLVLLAQRPDFNARFASVALLAPIAYLQHLSSPPLRLLASDPAGVTLLLNQLGLHELLPATPLSQVGGQFICSPALPTYALCTLLTSLYVGFSEYPLDRSIFPRILETTPAGISRGQLLHFGQLINSGKFQQYDYSSARLNSLRYGQATPPTYQLENVRLNLMLFYGNRDALSSRRDVQHLVRELRNSRVKLYQVRGYNHIDFLYATTAPQMIYERIIQHARHIN</sequence>
<feature type="signal peptide" evidence="8">
    <location>
        <begin position="1"/>
        <end position="19"/>
    </location>
</feature>
<keyword evidence="3 6" id="KW-0442">Lipid degradation</keyword>
<dbReference type="InterPro" id="IPR029058">
    <property type="entry name" value="AB_hydrolase_fold"/>
</dbReference>
<evidence type="ECO:0000313" key="11">
    <source>
        <dbReference type="Proteomes" id="UP000008792"/>
    </source>
</evidence>
<dbReference type="STRING" id="7244.B4LK43"/>
<keyword evidence="11" id="KW-1185">Reference proteome</keyword>
<protein>
    <recommendedName>
        <fullName evidence="6">Lipase</fullName>
    </recommendedName>
</protein>
<dbReference type="EMBL" id="CH940648">
    <property type="protein sequence ID" value="EDW60632.1"/>
    <property type="molecule type" value="Genomic_DNA"/>
</dbReference>
<proteinExistence type="inferred from homology"/>
<dbReference type="InterPro" id="IPR000073">
    <property type="entry name" value="AB_hydrolase_1"/>
</dbReference>
<evidence type="ECO:0000256" key="4">
    <source>
        <dbReference type="ARBA" id="ARBA00023098"/>
    </source>
</evidence>
<dbReference type="FunFam" id="3.40.50.1820:FF:000179">
    <property type="entry name" value="Lipase"/>
    <property type="match status" value="1"/>
</dbReference>
<evidence type="ECO:0000256" key="3">
    <source>
        <dbReference type="ARBA" id="ARBA00022963"/>
    </source>
</evidence>
<dbReference type="OMA" id="SDARFWQ"/>
<dbReference type="SUPFAM" id="SSF53474">
    <property type="entry name" value="alpha/beta-Hydrolases"/>
    <property type="match status" value="1"/>
</dbReference>
<accession>B4LK43</accession>
<dbReference type="HOGENOM" id="CLU_010974_0_3_1"/>
<evidence type="ECO:0000256" key="5">
    <source>
        <dbReference type="ARBA" id="ARBA00023180"/>
    </source>
</evidence>
<keyword evidence="4" id="KW-0443">Lipid metabolism</keyword>
<dbReference type="Gene3D" id="3.40.50.1820">
    <property type="entry name" value="alpha/beta hydrolase"/>
    <property type="match status" value="1"/>
</dbReference>
<dbReference type="InParanoid" id="B4LK43"/>
<dbReference type="Proteomes" id="UP000008792">
    <property type="component" value="Unassembled WGS sequence"/>
</dbReference>
<dbReference type="OrthoDB" id="9974421at2759"/>
<dbReference type="InterPro" id="IPR025483">
    <property type="entry name" value="Lipase_euk"/>
</dbReference>
<evidence type="ECO:0000259" key="9">
    <source>
        <dbReference type="Pfam" id="PF00561"/>
    </source>
</evidence>
<dbReference type="SMR" id="B4LK43"/>
<dbReference type="GO" id="GO:0016788">
    <property type="term" value="F:hydrolase activity, acting on ester bonds"/>
    <property type="evidence" value="ECO:0007669"/>
    <property type="project" value="InterPro"/>
</dbReference>
<keyword evidence="6 10" id="KW-0378">Hydrolase</keyword>
<feature type="chain" id="PRO_5002813501" description="Lipase" evidence="8">
    <location>
        <begin position="20"/>
        <end position="388"/>
    </location>
</feature>
<comment type="similarity">
    <text evidence="1 6">Belongs to the AB hydrolase superfamily. Lipase family.</text>
</comment>
<feature type="active site" description="Nucleophile" evidence="7">
    <location>
        <position position="158"/>
    </location>
</feature>
<evidence type="ECO:0000256" key="8">
    <source>
        <dbReference type="SAM" id="SignalP"/>
    </source>
</evidence>
<dbReference type="AlphaFoldDB" id="B4LK43"/>
<feature type="domain" description="AB hydrolase-1" evidence="9">
    <location>
        <begin position="65"/>
        <end position="368"/>
    </location>
</feature>
<gene>
    <name evidence="10" type="primary">Dvir\GJ20746</name>
    <name evidence="10" type="ORF">Dvir_GJ20746</name>
</gene>
<dbReference type="PANTHER" id="PTHR11005">
    <property type="entry name" value="LYSOSOMAL ACID LIPASE-RELATED"/>
    <property type="match status" value="1"/>
</dbReference>
<keyword evidence="5" id="KW-0325">Glycoprotein</keyword>
<evidence type="ECO:0000256" key="6">
    <source>
        <dbReference type="PIRNR" id="PIRNR000862"/>
    </source>
</evidence>
<organism evidence="10 11">
    <name type="scientific">Drosophila virilis</name>
    <name type="common">Fruit fly</name>
    <dbReference type="NCBI Taxonomy" id="7244"/>
    <lineage>
        <taxon>Eukaryota</taxon>
        <taxon>Metazoa</taxon>
        <taxon>Ecdysozoa</taxon>
        <taxon>Arthropoda</taxon>
        <taxon>Hexapoda</taxon>
        <taxon>Insecta</taxon>
        <taxon>Pterygota</taxon>
        <taxon>Neoptera</taxon>
        <taxon>Endopterygota</taxon>
        <taxon>Diptera</taxon>
        <taxon>Brachycera</taxon>
        <taxon>Muscomorpha</taxon>
        <taxon>Ephydroidea</taxon>
        <taxon>Drosophilidae</taxon>
        <taxon>Drosophila</taxon>
    </lineage>
</organism>
<evidence type="ECO:0000256" key="1">
    <source>
        <dbReference type="ARBA" id="ARBA00010701"/>
    </source>
</evidence>
<feature type="active site" description="Charge relay system" evidence="7">
    <location>
        <position position="363"/>
    </location>
</feature>
<dbReference type="eggNOG" id="KOG2624">
    <property type="taxonomic scope" value="Eukaryota"/>
</dbReference>
<reference evidence="10 11" key="1">
    <citation type="journal article" date="2007" name="Nature">
        <title>Evolution of genes and genomes on the Drosophila phylogeny.</title>
        <authorList>
            <consortium name="Drosophila 12 Genomes Consortium"/>
            <person name="Clark A.G."/>
            <person name="Eisen M.B."/>
            <person name="Smith D.R."/>
            <person name="Bergman C.M."/>
            <person name="Oliver B."/>
            <person name="Markow T.A."/>
            <person name="Kaufman T.C."/>
            <person name="Kellis M."/>
            <person name="Gelbart W."/>
            <person name="Iyer V.N."/>
            <person name="Pollard D.A."/>
            <person name="Sackton T.B."/>
            <person name="Larracuente A.M."/>
            <person name="Singh N.D."/>
            <person name="Abad J.P."/>
            <person name="Abt D.N."/>
            <person name="Adryan B."/>
            <person name="Aguade M."/>
            <person name="Akashi H."/>
            <person name="Anderson W.W."/>
            <person name="Aquadro C.F."/>
            <person name="Ardell D.H."/>
            <person name="Arguello R."/>
            <person name="Artieri C.G."/>
            <person name="Barbash D.A."/>
            <person name="Barker D."/>
            <person name="Barsanti P."/>
            <person name="Batterham P."/>
            <person name="Batzoglou S."/>
            <person name="Begun D."/>
            <person name="Bhutkar A."/>
            <person name="Blanco E."/>
            <person name="Bosak S.A."/>
            <person name="Bradley R.K."/>
            <person name="Brand A.D."/>
            <person name="Brent M.R."/>
            <person name="Brooks A.N."/>
            <person name="Brown R.H."/>
            <person name="Butlin R.K."/>
            <person name="Caggese C."/>
            <person name="Calvi B.R."/>
            <person name="Bernardo de Carvalho A."/>
            <person name="Caspi A."/>
            <person name="Castrezana S."/>
            <person name="Celniker S.E."/>
            <person name="Chang J.L."/>
            <person name="Chapple C."/>
            <person name="Chatterji S."/>
            <person name="Chinwalla A."/>
            <person name="Civetta A."/>
            <person name="Clifton S.W."/>
            <person name="Comeron J.M."/>
            <person name="Costello J.C."/>
            <person name="Coyne J.A."/>
            <person name="Daub J."/>
            <person name="David R.G."/>
            <person name="Delcher A.L."/>
            <person name="Delehaunty K."/>
            <person name="Do C.B."/>
            <person name="Ebling H."/>
            <person name="Edwards K."/>
            <person name="Eickbush T."/>
            <person name="Evans J.D."/>
            <person name="Filipski A."/>
            <person name="Findeiss S."/>
            <person name="Freyhult E."/>
            <person name="Fulton L."/>
            <person name="Fulton R."/>
            <person name="Garcia A.C."/>
            <person name="Gardiner A."/>
            <person name="Garfield D.A."/>
            <person name="Garvin B.E."/>
            <person name="Gibson G."/>
            <person name="Gilbert D."/>
            <person name="Gnerre S."/>
            <person name="Godfrey J."/>
            <person name="Good R."/>
            <person name="Gotea V."/>
            <person name="Gravely B."/>
            <person name="Greenberg A.J."/>
            <person name="Griffiths-Jones S."/>
            <person name="Gross S."/>
            <person name="Guigo R."/>
            <person name="Gustafson E.A."/>
            <person name="Haerty W."/>
            <person name="Hahn M.W."/>
            <person name="Halligan D.L."/>
            <person name="Halpern A.L."/>
            <person name="Halter G.M."/>
            <person name="Han M.V."/>
            <person name="Heger A."/>
            <person name="Hillier L."/>
            <person name="Hinrichs A.S."/>
            <person name="Holmes I."/>
            <person name="Hoskins R.A."/>
            <person name="Hubisz M.J."/>
            <person name="Hultmark D."/>
            <person name="Huntley M.A."/>
            <person name="Jaffe D.B."/>
            <person name="Jagadeeshan S."/>
            <person name="Jeck W.R."/>
            <person name="Johnson J."/>
            <person name="Jones C.D."/>
            <person name="Jordan W.C."/>
            <person name="Karpen G.H."/>
            <person name="Kataoka E."/>
            <person name="Keightley P.D."/>
            <person name="Kheradpour P."/>
            <person name="Kirkness E.F."/>
            <person name="Koerich L.B."/>
            <person name="Kristiansen K."/>
            <person name="Kudrna D."/>
            <person name="Kulathinal R.J."/>
            <person name="Kumar S."/>
            <person name="Kwok R."/>
            <person name="Lander E."/>
            <person name="Langley C.H."/>
            <person name="Lapoint R."/>
            <person name="Lazzaro B.P."/>
            <person name="Lee S.J."/>
            <person name="Levesque L."/>
            <person name="Li R."/>
            <person name="Lin C.F."/>
            <person name="Lin M.F."/>
            <person name="Lindblad-Toh K."/>
            <person name="Llopart A."/>
            <person name="Long M."/>
            <person name="Low L."/>
            <person name="Lozovsky E."/>
            <person name="Lu J."/>
            <person name="Luo M."/>
            <person name="Machado C.A."/>
            <person name="Makalowski W."/>
            <person name="Marzo M."/>
            <person name="Matsuda M."/>
            <person name="Matzkin L."/>
            <person name="McAllister B."/>
            <person name="McBride C.S."/>
            <person name="McKernan B."/>
            <person name="McKernan K."/>
            <person name="Mendez-Lago M."/>
            <person name="Minx P."/>
            <person name="Mollenhauer M.U."/>
            <person name="Montooth K."/>
            <person name="Mount S.M."/>
            <person name="Mu X."/>
            <person name="Myers E."/>
            <person name="Negre B."/>
            <person name="Newfeld S."/>
            <person name="Nielsen R."/>
            <person name="Noor M.A."/>
            <person name="O'Grady P."/>
            <person name="Pachter L."/>
            <person name="Papaceit M."/>
            <person name="Parisi M.J."/>
            <person name="Parisi M."/>
            <person name="Parts L."/>
            <person name="Pedersen J.S."/>
            <person name="Pesole G."/>
            <person name="Phillippy A.M."/>
            <person name="Ponting C.P."/>
            <person name="Pop M."/>
            <person name="Porcelli D."/>
            <person name="Powell J.R."/>
            <person name="Prohaska S."/>
            <person name="Pruitt K."/>
            <person name="Puig M."/>
            <person name="Quesneville H."/>
            <person name="Ram K.R."/>
            <person name="Rand D."/>
            <person name="Rasmussen M.D."/>
            <person name="Reed L.K."/>
            <person name="Reenan R."/>
            <person name="Reily A."/>
            <person name="Remington K.A."/>
            <person name="Rieger T.T."/>
            <person name="Ritchie M.G."/>
            <person name="Robin C."/>
            <person name="Rogers Y.H."/>
            <person name="Rohde C."/>
            <person name="Rozas J."/>
            <person name="Rubenfield M.J."/>
            <person name="Ruiz A."/>
            <person name="Russo S."/>
            <person name="Salzberg S.L."/>
            <person name="Sanchez-Gracia A."/>
            <person name="Saranga D.J."/>
            <person name="Sato H."/>
            <person name="Schaeffer S.W."/>
            <person name="Schatz M.C."/>
            <person name="Schlenke T."/>
            <person name="Schwartz R."/>
            <person name="Segarra C."/>
            <person name="Singh R.S."/>
            <person name="Sirot L."/>
            <person name="Sirota M."/>
            <person name="Sisneros N.B."/>
            <person name="Smith C.D."/>
            <person name="Smith T.F."/>
            <person name="Spieth J."/>
            <person name="Stage D.E."/>
            <person name="Stark A."/>
            <person name="Stephan W."/>
            <person name="Strausberg R.L."/>
            <person name="Strempel S."/>
            <person name="Sturgill D."/>
            <person name="Sutton G."/>
            <person name="Sutton G.G."/>
            <person name="Tao W."/>
            <person name="Teichmann S."/>
            <person name="Tobari Y.N."/>
            <person name="Tomimura Y."/>
            <person name="Tsolas J.M."/>
            <person name="Valente V.L."/>
            <person name="Venter E."/>
            <person name="Venter J.C."/>
            <person name="Vicario S."/>
            <person name="Vieira F.G."/>
            <person name="Vilella A.J."/>
            <person name="Villasante A."/>
            <person name="Walenz B."/>
            <person name="Wang J."/>
            <person name="Wasserman M."/>
            <person name="Watts T."/>
            <person name="Wilson D."/>
            <person name="Wilson R.K."/>
            <person name="Wing R.A."/>
            <person name="Wolfner M.F."/>
            <person name="Wong A."/>
            <person name="Wong G.K."/>
            <person name="Wu C.I."/>
            <person name="Wu G."/>
            <person name="Yamamoto D."/>
            <person name="Yang H.P."/>
            <person name="Yang S.P."/>
            <person name="Yorke J.A."/>
            <person name="Yoshida K."/>
            <person name="Zdobnov E."/>
            <person name="Zhang P."/>
            <person name="Zhang Y."/>
            <person name="Zimin A.V."/>
            <person name="Baldwin J."/>
            <person name="Abdouelleil A."/>
            <person name="Abdulkadir J."/>
            <person name="Abebe A."/>
            <person name="Abera B."/>
            <person name="Abreu J."/>
            <person name="Acer S.C."/>
            <person name="Aftuck L."/>
            <person name="Alexander A."/>
            <person name="An P."/>
            <person name="Anderson E."/>
            <person name="Anderson S."/>
            <person name="Arachi H."/>
            <person name="Azer M."/>
            <person name="Bachantsang P."/>
            <person name="Barry A."/>
            <person name="Bayul T."/>
            <person name="Berlin A."/>
            <person name="Bessette D."/>
            <person name="Bloom T."/>
            <person name="Blye J."/>
            <person name="Boguslavskiy L."/>
            <person name="Bonnet C."/>
            <person name="Boukhgalter B."/>
            <person name="Bourzgui I."/>
            <person name="Brown A."/>
            <person name="Cahill P."/>
            <person name="Channer S."/>
            <person name="Cheshatsang Y."/>
            <person name="Chuda L."/>
            <person name="Citroen M."/>
            <person name="Collymore A."/>
            <person name="Cooke P."/>
            <person name="Costello M."/>
            <person name="D'Aco K."/>
            <person name="Daza R."/>
            <person name="De Haan G."/>
            <person name="DeGray S."/>
            <person name="DeMaso C."/>
            <person name="Dhargay N."/>
            <person name="Dooley K."/>
            <person name="Dooley E."/>
            <person name="Doricent M."/>
            <person name="Dorje P."/>
            <person name="Dorjee K."/>
            <person name="Dupes A."/>
            <person name="Elong R."/>
            <person name="Falk J."/>
            <person name="Farina A."/>
            <person name="Faro S."/>
            <person name="Ferguson D."/>
            <person name="Fisher S."/>
            <person name="Foley C.D."/>
            <person name="Franke A."/>
            <person name="Friedrich D."/>
            <person name="Gadbois L."/>
            <person name="Gearin G."/>
            <person name="Gearin C.R."/>
            <person name="Giannoukos G."/>
            <person name="Goode T."/>
            <person name="Graham J."/>
            <person name="Grandbois E."/>
            <person name="Grewal S."/>
            <person name="Gyaltsen K."/>
            <person name="Hafez N."/>
            <person name="Hagos B."/>
            <person name="Hall J."/>
            <person name="Henson C."/>
            <person name="Hollinger A."/>
            <person name="Honan T."/>
            <person name="Huard M.D."/>
            <person name="Hughes L."/>
            <person name="Hurhula B."/>
            <person name="Husby M.E."/>
            <person name="Kamat A."/>
            <person name="Kanga B."/>
            <person name="Kashin S."/>
            <person name="Khazanovich D."/>
            <person name="Kisner P."/>
            <person name="Lance K."/>
            <person name="Lara M."/>
            <person name="Lee W."/>
            <person name="Lennon N."/>
            <person name="Letendre F."/>
            <person name="LeVine R."/>
            <person name="Lipovsky A."/>
            <person name="Liu X."/>
            <person name="Liu J."/>
            <person name="Liu S."/>
            <person name="Lokyitsang T."/>
            <person name="Lokyitsang Y."/>
            <person name="Lubonja R."/>
            <person name="Lui A."/>
            <person name="MacDonald P."/>
            <person name="Magnisalis V."/>
            <person name="Maru K."/>
            <person name="Matthews C."/>
            <person name="McCusker W."/>
            <person name="McDonough S."/>
            <person name="Mehta T."/>
            <person name="Meldrim J."/>
            <person name="Meneus L."/>
            <person name="Mihai O."/>
            <person name="Mihalev A."/>
            <person name="Mihova T."/>
            <person name="Mittelman R."/>
            <person name="Mlenga V."/>
            <person name="Montmayeur A."/>
            <person name="Mulrain L."/>
            <person name="Navidi A."/>
            <person name="Naylor J."/>
            <person name="Negash T."/>
            <person name="Nguyen T."/>
            <person name="Nguyen N."/>
            <person name="Nicol R."/>
            <person name="Norbu C."/>
            <person name="Norbu N."/>
            <person name="Novod N."/>
            <person name="O'Neill B."/>
            <person name="Osman S."/>
            <person name="Markiewicz E."/>
            <person name="Oyono O.L."/>
            <person name="Patti C."/>
            <person name="Phunkhang P."/>
            <person name="Pierre F."/>
            <person name="Priest M."/>
            <person name="Raghuraman S."/>
            <person name="Rege F."/>
            <person name="Reyes R."/>
            <person name="Rise C."/>
            <person name="Rogov P."/>
            <person name="Ross K."/>
            <person name="Ryan E."/>
            <person name="Settipalli S."/>
            <person name="Shea T."/>
            <person name="Sherpa N."/>
            <person name="Shi L."/>
            <person name="Shih D."/>
            <person name="Sparrow T."/>
            <person name="Spaulding J."/>
            <person name="Stalker J."/>
            <person name="Stange-Thomann N."/>
            <person name="Stavropoulos S."/>
            <person name="Stone C."/>
            <person name="Strader C."/>
            <person name="Tesfaye S."/>
            <person name="Thomson T."/>
            <person name="Thoulutsang Y."/>
            <person name="Thoulutsang D."/>
            <person name="Topham K."/>
            <person name="Topping I."/>
            <person name="Tsamla T."/>
            <person name="Vassiliev H."/>
            <person name="Vo A."/>
            <person name="Wangchuk T."/>
            <person name="Wangdi T."/>
            <person name="Weiand M."/>
            <person name="Wilkinson J."/>
            <person name="Wilson A."/>
            <person name="Yadav S."/>
            <person name="Young G."/>
            <person name="Yu Q."/>
            <person name="Zembek L."/>
            <person name="Zhong D."/>
            <person name="Zimmer A."/>
            <person name="Zwirko Z."/>
            <person name="Jaffe D.B."/>
            <person name="Alvarez P."/>
            <person name="Brockman W."/>
            <person name="Butler J."/>
            <person name="Chin C."/>
            <person name="Gnerre S."/>
            <person name="Grabherr M."/>
            <person name="Kleber M."/>
            <person name="Mauceli E."/>
            <person name="MacCallum I."/>
        </authorList>
    </citation>
    <scope>NUCLEOTIDE SEQUENCE [LARGE SCALE GENOMIC DNA]</scope>
    <source>
        <strain evidence="11">Tucson 15010-1051.87</strain>
    </source>
</reference>
<dbReference type="Pfam" id="PF00561">
    <property type="entry name" value="Abhydrolase_1"/>
    <property type="match status" value="1"/>
</dbReference>
<feature type="active site" description="Charge relay system" evidence="7">
    <location>
        <position position="333"/>
    </location>
</feature>
<keyword evidence="2 8" id="KW-0732">Signal</keyword>
<evidence type="ECO:0000256" key="7">
    <source>
        <dbReference type="PIRSR" id="PIRSR000862-1"/>
    </source>
</evidence>